<evidence type="ECO:0000256" key="1">
    <source>
        <dbReference type="SAM" id="SignalP"/>
    </source>
</evidence>
<dbReference type="Proteomes" id="UP000192511">
    <property type="component" value="Unassembled WGS sequence"/>
</dbReference>
<feature type="chain" id="PRO_5043387648" evidence="1">
    <location>
        <begin position="22"/>
        <end position="334"/>
    </location>
</feature>
<organism evidence="2 3">
    <name type="scientific">Legionella anisa</name>
    <dbReference type="NCBI Taxonomy" id="28082"/>
    <lineage>
        <taxon>Bacteria</taxon>
        <taxon>Pseudomonadati</taxon>
        <taxon>Pseudomonadota</taxon>
        <taxon>Gammaproteobacteria</taxon>
        <taxon>Legionellales</taxon>
        <taxon>Legionellaceae</taxon>
        <taxon>Legionella</taxon>
    </lineage>
</organism>
<dbReference type="GeneID" id="98065006"/>
<evidence type="ECO:0000313" key="2">
    <source>
        <dbReference type="EMBL" id="PNL62592.1"/>
    </source>
</evidence>
<name>A0AAX0WVZ8_9GAMM</name>
<reference evidence="2" key="1">
    <citation type="submission" date="2017-12" db="EMBL/GenBank/DDBJ databases">
        <title>FDA dAtabase for Regulatory Grade micrObial Sequences (FDA-ARGOS): Supporting development and validation of Infectious Disease Dx tests.</title>
        <authorList>
            <person name="Kerrigan L."/>
            <person name="Tallon L.J."/>
            <person name="Sadzewicz L."/>
            <person name="Sengamalay N."/>
            <person name="Ott S."/>
            <person name="Godinez A."/>
            <person name="Nagaraj S."/>
            <person name="Vavikolanu K."/>
            <person name="Vyas G."/>
            <person name="Nadendla S."/>
            <person name="Aluvathingal J."/>
            <person name="Sichtig H."/>
        </authorList>
    </citation>
    <scope>NUCLEOTIDE SEQUENCE [LARGE SCALE GENOMIC DNA]</scope>
    <source>
        <strain evidence="2">FDAARGOS_200</strain>
    </source>
</reference>
<keyword evidence="3" id="KW-1185">Reference proteome</keyword>
<dbReference type="AlphaFoldDB" id="A0AAX0WVZ8"/>
<dbReference type="RefSeq" id="WP_019234955.1">
    <property type="nucleotide sequence ID" value="NZ_CAAAHR010000023.1"/>
</dbReference>
<keyword evidence="1" id="KW-0732">Signal</keyword>
<comment type="caution">
    <text evidence="2">The sequence shown here is derived from an EMBL/GenBank/DDBJ whole genome shotgun (WGS) entry which is preliminary data.</text>
</comment>
<sequence length="334" mass="37975">MIMMKWLLMVLFFFFSSVVEANNSLNQASPKGLDAILRAATQFVSNIYSNPANLDLLSASEEDRKAFFNKEFSTTNIACNIVKIEFLNFEVTDWAIWGVQCSEKKSFIFAIKNDYVGTLKLLDCKICINAKFTPCLDWCTRTIPLSEVNTKPESPYIKPELANLPSSISELSTDNVALEQVFHDPINRYSIKYPSTWKQWLDSSGVQKFGIPQKPWVVFVSSLDDKYKSVIELFKEKPDVTYLKNDFTQVINKNITFLNDGPLTIKASDGSNLKAYYVIATYSLGSFRFELLAVMVERKTAPKYLRFVYVSPIAQEKDTLPIAKAMLKSWSIAP</sequence>
<accession>A0AAX0WVZ8</accession>
<evidence type="ECO:0000313" key="3">
    <source>
        <dbReference type="Proteomes" id="UP000192511"/>
    </source>
</evidence>
<protein>
    <submittedName>
        <fullName evidence="2">Uncharacterized protein</fullName>
    </submittedName>
</protein>
<proteinExistence type="predicted"/>
<feature type="signal peptide" evidence="1">
    <location>
        <begin position="1"/>
        <end position="21"/>
    </location>
</feature>
<dbReference type="EMBL" id="NBTX02000004">
    <property type="protein sequence ID" value="PNL62592.1"/>
    <property type="molecule type" value="Genomic_DNA"/>
</dbReference>
<gene>
    <name evidence="2" type="ORF">A6J39_016030</name>
</gene>